<dbReference type="InterPro" id="IPR029465">
    <property type="entry name" value="ATPgrasp_TupA"/>
</dbReference>
<dbReference type="eggNOG" id="COG3307">
    <property type="taxonomic scope" value="Bacteria"/>
</dbReference>
<name>I0WFF7_9FLAO</name>
<reference evidence="1 2" key="1">
    <citation type="journal article" date="2012" name="J. Bacteriol.">
        <title>Genome Sequence of the Halotolerant Bacterium Imtechella halotolerans K1T.</title>
        <authorList>
            <person name="Kumar S."/>
            <person name="Vikram S."/>
            <person name="Subramanian S."/>
            <person name="Raghava G.P."/>
            <person name="Pinnaka A.K."/>
        </authorList>
    </citation>
    <scope>NUCLEOTIDE SEQUENCE [LARGE SCALE GENOMIC DNA]</scope>
    <source>
        <strain evidence="1 2">K1</strain>
    </source>
</reference>
<evidence type="ECO:0000313" key="2">
    <source>
        <dbReference type="Proteomes" id="UP000005938"/>
    </source>
</evidence>
<evidence type="ECO:0000313" key="1">
    <source>
        <dbReference type="EMBL" id="EID75123.1"/>
    </source>
</evidence>
<sequence length="296" mass="35510">MYKLLLGLLKKLKFLPQKTFVKIYYQYYTGKKLNLEDPKELNEKIQWLKVYYRPKILNQLVDKYAVRSYVESKIGAQYLNECYGVYDSVGEVNFDEFPEKFVLKGVHGSNFNLIVKDKSKLNKTYARLKMRKWLWHNFYYKAGLEWAYKDVKPRILCEKYLEELDKGLLNDYKFFCFNGEPKFIHVDVARFGDHNRCFYDLDWKKLPYKHYLPNDAEPERPEMLAEMIEIAKILSADFPFVRVDLYSFSKRILFGELTFYPGNGVLEFYPDDYNRVSGDFLRLPKRNKGQKYIETL</sequence>
<accession>I0WFF7</accession>
<dbReference type="AlphaFoldDB" id="I0WFF7"/>
<dbReference type="EMBL" id="AJJU01000007">
    <property type="protein sequence ID" value="EID75123.1"/>
    <property type="molecule type" value="Genomic_DNA"/>
</dbReference>
<dbReference type="Pfam" id="PF14305">
    <property type="entry name" value="ATPgrasp_TupA"/>
    <property type="match status" value="1"/>
</dbReference>
<dbReference type="Proteomes" id="UP000005938">
    <property type="component" value="Unassembled WGS sequence"/>
</dbReference>
<organism evidence="1 2">
    <name type="scientific">Imtechella halotolerans K1</name>
    <dbReference type="NCBI Taxonomy" id="946077"/>
    <lineage>
        <taxon>Bacteria</taxon>
        <taxon>Pseudomonadati</taxon>
        <taxon>Bacteroidota</taxon>
        <taxon>Flavobacteriia</taxon>
        <taxon>Flavobacteriales</taxon>
        <taxon>Flavobacteriaceae</taxon>
        <taxon>Imtechella</taxon>
    </lineage>
</organism>
<dbReference type="PATRIC" id="fig|946077.3.peg.1476"/>
<gene>
    <name evidence="1" type="ORF">W5A_07302</name>
</gene>
<comment type="caution">
    <text evidence="1">The sequence shown here is derived from an EMBL/GenBank/DDBJ whole genome shotgun (WGS) entry which is preliminary data.</text>
</comment>
<proteinExistence type="predicted"/>
<keyword evidence="2" id="KW-1185">Reference proteome</keyword>
<protein>
    <submittedName>
        <fullName evidence="1">Uncharacterized protein</fullName>
    </submittedName>
</protein>
<dbReference type="OrthoDB" id="9791827at2"/>
<dbReference type="STRING" id="946077.W5A_07302"/>